<dbReference type="KEGG" id="paqt:E8L99_20445"/>
<dbReference type="Proteomes" id="UP000298588">
    <property type="component" value="Chromosome"/>
</dbReference>
<proteinExistence type="predicted"/>
<sequence>MRIRVAHQTTYSYLVPATSVIQTLRLTPRNFEGQHVSHWRIDVDQDCRLDAHEDAFGNITHTFTATGPVSQLTVSVDGLVETTDTAGIVRGSVERFPPGMFLRGTDLTHADPAIAAYAAARRAEAGDDRLAICHALMDGLGEDVLFDTDPTHAATTAAEAFALKRGVCQDFAHIFIAAARHLGIPARYVGGYYFREDGTVDQDAGHAWAEAHVEGLGWVGFDAANKTCPTEAHVRIAAGLDYLSAAPVRGTRYGGDGEHLTVKVRVDQHHRQVQTQQ</sequence>
<reference evidence="2 3" key="1">
    <citation type="submission" date="2019-04" db="EMBL/GenBank/DDBJ databases">
        <title>Phreatobacter aquaticus sp. nov.</title>
        <authorList>
            <person name="Choi A."/>
            <person name="Baek K."/>
        </authorList>
    </citation>
    <scope>NUCLEOTIDE SEQUENCE [LARGE SCALE GENOMIC DNA]</scope>
    <source>
        <strain evidence="2 3">NMCR1094</strain>
    </source>
</reference>
<evidence type="ECO:0000313" key="3">
    <source>
        <dbReference type="Proteomes" id="UP000298588"/>
    </source>
</evidence>
<dbReference type="Pfam" id="PF08379">
    <property type="entry name" value="Bact_transglu_N"/>
    <property type="match status" value="1"/>
</dbReference>
<dbReference type="EMBL" id="CP039865">
    <property type="protein sequence ID" value="QCK87954.1"/>
    <property type="molecule type" value="Genomic_DNA"/>
</dbReference>
<dbReference type="Gene3D" id="3.10.620.30">
    <property type="match status" value="1"/>
</dbReference>
<dbReference type="RefSeq" id="WP_137101282.1">
    <property type="nucleotide sequence ID" value="NZ_CP039865.1"/>
</dbReference>
<feature type="domain" description="Transglutaminase-like" evidence="1">
    <location>
        <begin position="160"/>
        <end position="225"/>
    </location>
</feature>
<evidence type="ECO:0000259" key="1">
    <source>
        <dbReference type="SMART" id="SM00460"/>
    </source>
</evidence>
<name>A0A4D7QRR9_9HYPH</name>
<dbReference type="PANTHER" id="PTHR33490:SF6">
    <property type="entry name" value="SLL1049 PROTEIN"/>
    <property type="match status" value="1"/>
</dbReference>
<accession>A0A4D7QRR9</accession>
<dbReference type="Pfam" id="PF01841">
    <property type="entry name" value="Transglut_core"/>
    <property type="match status" value="1"/>
</dbReference>
<organism evidence="2 3">
    <name type="scientific">Phreatobacter aquaticus</name>
    <dbReference type="NCBI Taxonomy" id="2570229"/>
    <lineage>
        <taxon>Bacteria</taxon>
        <taxon>Pseudomonadati</taxon>
        <taxon>Pseudomonadota</taxon>
        <taxon>Alphaproteobacteria</taxon>
        <taxon>Hyphomicrobiales</taxon>
        <taxon>Phreatobacteraceae</taxon>
        <taxon>Phreatobacter</taxon>
    </lineage>
</organism>
<dbReference type="SMART" id="SM00460">
    <property type="entry name" value="TGc"/>
    <property type="match status" value="1"/>
</dbReference>
<dbReference type="AlphaFoldDB" id="A0A4D7QRR9"/>
<dbReference type="SUPFAM" id="SSF54001">
    <property type="entry name" value="Cysteine proteinases"/>
    <property type="match status" value="1"/>
</dbReference>
<dbReference type="InterPro" id="IPR038765">
    <property type="entry name" value="Papain-like_cys_pep_sf"/>
</dbReference>
<protein>
    <submittedName>
        <fullName evidence="2">Transglutaminase family protein</fullName>
    </submittedName>
</protein>
<keyword evidence="3" id="KW-1185">Reference proteome</keyword>
<dbReference type="InterPro" id="IPR002931">
    <property type="entry name" value="Transglutaminase-like"/>
</dbReference>
<dbReference type="InterPro" id="IPR013589">
    <property type="entry name" value="Bac_transglu_N"/>
</dbReference>
<dbReference type="PANTHER" id="PTHR33490">
    <property type="entry name" value="BLR5614 PROTEIN-RELATED"/>
    <property type="match status" value="1"/>
</dbReference>
<evidence type="ECO:0000313" key="2">
    <source>
        <dbReference type="EMBL" id="QCK87954.1"/>
    </source>
</evidence>
<gene>
    <name evidence="2" type="ORF">E8L99_20445</name>
</gene>
<dbReference type="OrthoDB" id="9804023at2"/>